<evidence type="ECO:0000313" key="2">
    <source>
        <dbReference type="EMBL" id="GFS15250.1"/>
    </source>
</evidence>
<accession>A0AAV4IZ05</accession>
<dbReference type="EMBL" id="BMAT01006573">
    <property type="protein sequence ID" value="GFS15250.1"/>
    <property type="molecule type" value="Genomic_DNA"/>
</dbReference>
<gene>
    <name evidence="2" type="ORF">ElyMa_003182300</name>
</gene>
<dbReference type="Proteomes" id="UP000762676">
    <property type="component" value="Unassembled WGS sequence"/>
</dbReference>
<evidence type="ECO:0000313" key="3">
    <source>
        <dbReference type="Proteomes" id="UP000762676"/>
    </source>
</evidence>
<protein>
    <recommendedName>
        <fullName evidence="4">G-patch domain-containing protein</fullName>
    </recommendedName>
</protein>
<reference evidence="2 3" key="1">
    <citation type="journal article" date="2021" name="Elife">
        <title>Chloroplast acquisition without the gene transfer in kleptoplastic sea slugs, Plakobranchus ocellatus.</title>
        <authorList>
            <person name="Maeda T."/>
            <person name="Takahashi S."/>
            <person name="Yoshida T."/>
            <person name="Shimamura S."/>
            <person name="Takaki Y."/>
            <person name="Nagai Y."/>
            <person name="Toyoda A."/>
            <person name="Suzuki Y."/>
            <person name="Arimoto A."/>
            <person name="Ishii H."/>
            <person name="Satoh N."/>
            <person name="Nishiyama T."/>
            <person name="Hasebe M."/>
            <person name="Maruyama T."/>
            <person name="Minagawa J."/>
            <person name="Obokata J."/>
            <person name="Shigenobu S."/>
        </authorList>
    </citation>
    <scope>NUCLEOTIDE SEQUENCE [LARGE SCALE GENOMIC DNA]</scope>
</reference>
<name>A0AAV4IZ05_9GAST</name>
<evidence type="ECO:0008006" key="4">
    <source>
        <dbReference type="Google" id="ProtNLM"/>
    </source>
</evidence>
<comment type="caution">
    <text evidence="2">The sequence shown here is derived from an EMBL/GenBank/DDBJ whole genome shotgun (WGS) entry which is preliminary data.</text>
</comment>
<dbReference type="AlphaFoldDB" id="A0AAV4IZ05"/>
<sequence>MSQRLQVRTASKVSLPCWDLRHTRAGFNVIASSSTPLEHQQQQQQQQQQQHQQQHQHYNTMSCSVHSLHYIHLVLQKTPAFTKRHIQTKQGFSPGPQGYTGKRGEEGVNIQR</sequence>
<keyword evidence="3" id="KW-1185">Reference proteome</keyword>
<evidence type="ECO:0000256" key="1">
    <source>
        <dbReference type="SAM" id="MobiDB-lite"/>
    </source>
</evidence>
<organism evidence="2 3">
    <name type="scientific">Elysia marginata</name>
    <dbReference type="NCBI Taxonomy" id="1093978"/>
    <lineage>
        <taxon>Eukaryota</taxon>
        <taxon>Metazoa</taxon>
        <taxon>Spiralia</taxon>
        <taxon>Lophotrochozoa</taxon>
        <taxon>Mollusca</taxon>
        <taxon>Gastropoda</taxon>
        <taxon>Heterobranchia</taxon>
        <taxon>Euthyneura</taxon>
        <taxon>Panpulmonata</taxon>
        <taxon>Sacoglossa</taxon>
        <taxon>Placobranchoidea</taxon>
        <taxon>Plakobranchidae</taxon>
        <taxon>Elysia</taxon>
    </lineage>
</organism>
<proteinExistence type="predicted"/>
<feature type="region of interest" description="Disordered" evidence="1">
    <location>
        <begin position="88"/>
        <end position="112"/>
    </location>
</feature>
<feature type="region of interest" description="Disordered" evidence="1">
    <location>
        <begin position="30"/>
        <end position="58"/>
    </location>
</feature>
<feature type="compositionally biased region" description="Low complexity" evidence="1">
    <location>
        <begin position="39"/>
        <end position="57"/>
    </location>
</feature>